<proteinExistence type="predicted"/>
<evidence type="ECO:0000259" key="1">
    <source>
        <dbReference type="Pfam" id="PF13185"/>
    </source>
</evidence>
<accession>A0ABS5ZQT0</accession>
<name>A0ABS5ZQT0_9PROT</name>
<gene>
    <name evidence="2" type="ORF">HJG40_09355</name>
</gene>
<dbReference type="Pfam" id="PF13185">
    <property type="entry name" value="GAF_2"/>
    <property type="match status" value="1"/>
</dbReference>
<keyword evidence="3" id="KW-1185">Reference proteome</keyword>
<dbReference type="Gene3D" id="3.30.450.40">
    <property type="match status" value="1"/>
</dbReference>
<dbReference type="Proteomes" id="UP001197028">
    <property type="component" value="Unassembled WGS sequence"/>
</dbReference>
<protein>
    <submittedName>
        <fullName evidence="2">GAF domain-containing protein</fullName>
    </submittedName>
</protein>
<reference evidence="2 3" key="1">
    <citation type="journal article" date="2021" name="ISME J.">
        <title>Genomic evolution of the class Acidithiobacillia: deep-branching Proteobacteria living in extreme acidic conditions.</title>
        <authorList>
            <person name="Moya-Beltran A."/>
            <person name="Beard S."/>
            <person name="Rojas-Villalobos C."/>
            <person name="Issotta F."/>
            <person name="Gallardo Y."/>
            <person name="Ulloa R."/>
            <person name="Giaveno A."/>
            <person name="Degli Esposti M."/>
            <person name="Johnson D.B."/>
            <person name="Quatrini R."/>
        </authorList>
    </citation>
    <scope>NUCLEOTIDE SEQUENCE [LARGE SCALE GENOMIC DNA]</scope>
    <source>
        <strain evidence="2 3">ATCC 19703</strain>
    </source>
</reference>
<sequence>MAYTLDDLLHCPALLRRIWAHLFRRNKPDPQDRLAQYFVFNEAIGQVITHTDQESVLLESLCSLAVQSTSVALAWVCRFENDDSLRTLADAGETGYLDSFEERRMGLPVDEGPLLRVWREQSPLFNEPFTSAALRHAWLQNTRPYQLNSMAILPIHRDHRAWALLVLYDRDRQAFPRDCQIVLESIARQVSEALEDWVNILRERKQREQQMLLGAVLGDAEEGVILIDAPTIGCSM</sequence>
<comment type="caution">
    <text evidence="2">The sequence shown here is derived from an EMBL/GenBank/DDBJ whole genome shotgun (WGS) entry which is preliminary data.</text>
</comment>
<dbReference type="InterPro" id="IPR029016">
    <property type="entry name" value="GAF-like_dom_sf"/>
</dbReference>
<organism evidence="2 3">
    <name type="scientific">Acidithiobacillus concretivorus</name>
    <dbReference type="NCBI Taxonomy" id="3063952"/>
    <lineage>
        <taxon>Bacteria</taxon>
        <taxon>Pseudomonadati</taxon>
        <taxon>Pseudomonadota</taxon>
        <taxon>Acidithiobacillia</taxon>
        <taxon>Acidithiobacillales</taxon>
        <taxon>Acidithiobacillaceae</taxon>
        <taxon>Acidithiobacillus</taxon>
    </lineage>
</organism>
<dbReference type="InterPro" id="IPR003018">
    <property type="entry name" value="GAF"/>
</dbReference>
<evidence type="ECO:0000313" key="3">
    <source>
        <dbReference type="Proteomes" id="UP001197028"/>
    </source>
</evidence>
<feature type="domain" description="GAF" evidence="1">
    <location>
        <begin position="55"/>
        <end position="195"/>
    </location>
</feature>
<dbReference type="RefSeq" id="WP_215863932.1">
    <property type="nucleotide sequence ID" value="NZ_JABELD010000066.1"/>
</dbReference>
<dbReference type="SUPFAM" id="SSF55781">
    <property type="entry name" value="GAF domain-like"/>
    <property type="match status" value="1"/>
</dbReference>
<evidence type="ECO:0000313" key="2">
    <source>
        <dbReference type="EMBL" id="MBU2738985.1"/>
    </source>
</evidence>
<dbReference type="EMBL" id="JABELD010000066">
    <property type="protein sequence ID" value="MBU2738985.1"/>
    <property type="molecule type" value="Genomic_DNA"/>
</dbReference>